<dbReference type="GO" id="GO:0005829">
    <property type="term" value="C:cytosol"/>
    <property type="evidence" value="ECO:0007669"/>
    <property type="project" value="TreeGrafter"/>
</dbReference>
<keyword evidence="6 9" id="KW-0560">Oxidoreductase</keyword>
<keyword evidence="5 9" id="KW-0521">NADP</keyword>
<evidence type="ECO:0000256" key="4">
    <source>
        <dbReference type="ARBA" id="ARBA00022801"/>
    </source>
</evidence>
<evidence type="ECO:0000256" key="9">
    <source>
        <dbReference type="HAMAP-Rule" id="MF_01576"/>
    </source>
</evidence>
<protein>
    <recommendedName>
        <fullName evidence="9">Bifunctional protein FolD</fullName>
    </recommendedName>
    <domain>
        <recommendedName>
            <fullName evidence="9">Methylenetetrahydrofolate dehydrogenase</fullName>
            <ecNumber evidence="9">1.5.1.5</ecNumber>
        </recommendedName>
    </domain>
    <domain>
        <recommendedName>
            <fullName evidence="9">Methenyltetrahydrofolate cyclohydrolase</fullName>
            <ecNumber evidence="9">3.5.4.9</ecNumber>
        </recommendedName>
    </domain>
</protein>
<comment type="catalytic activity">
    <reaction evidence="9">
        <text>(6R)-5,10-methylene-5,6,7,8-tetrahydrofolate + NADP(+) = (6R)-5,10-methenyltetrahydrofolate + NADPH</text>
        <dbReference type="Rhea" id="RHEA:22812"/>
        <dbReference type="ChEBI" id="CHEBI:15636"/>
        <dbReference type="ChEBI" id="CHEBI:57455"/>
        <dbReference type="ChEBI" id="CHEBI:57783"/>
        <dbReference type="ChEBI" id="CHEBI:58349"/>
        <dbReference type="EC" id="1.5.1.5"/>
    </reaction>
</comment>
<dbReference type="Pfam" id="PF02882">
    <property type="entry name" value="THF_DHG_CYH_C"/>
    <property type="match status" value="1"/>
</dbReference>
<dbReference type="HAMAP" id="MF_01576">
    <property type="entry name" value="THF_DHG_CYH"/>
    <property type="match status" value="1"/>
</dbReference>
<keyword evidence="7 9" id="KW-0486">Methionine biosynthesis</keyword>
<gene>
    <name evidence="9" type="primary">folD</name>
    <name evidence="12" type="ORF">COV89_03565</name>
</gene>
<dbReference type="InterPro" id="IPR000672">
    <property type="entry name" value="THF_DH/CycHdrlase"/>
</dbReference>
<comment type="subunit">
    <text evidence="9">Homodimer.</text>
</comment>
<dbReference type="PANTHER" id="PTHR48099:SF5">
    <property type="entry name" value="C-1-TETRAHYDROFOLATE SYNTHASE, CYTOPLASMIC"/>
    <property type="match status" value="1"/>
</dbReference>
<evidence type="ECO:0000256" key="8">
    <source>
        <dbReference type="ARBA" id="ARBA00023268"/>
    </source>
</evidence>
<comment type="pathway">
    <text evidence="1 9">One-carbon metabolism; tetrahydrofolate interconversion.</text>
</comment>
<evidence type="ECO:0000256" key="1">
    <source>
        <dbReference type="ARBA" id="ARBA00004777"/>
    </source>
</evidence>
<dbReference type="EC" id="3.5.4.9" evidence="9"/>
<dbReference type="Pfam" id="PF00763">
    <property type="entry name" value="THF_DHG_CYH"/>
    <property type="match status" value="1"/>
</dbReference>
<evidence type="ECO:0000313" key="13">
    <source>
        <dbReference type="Proteomes" id="UP000231371"/>
    </source>
</evidence>
<keyword evidence="4 9" id="KW-0378">Hydrolase</keyword>
<dbReference type="GO" id="GO:0000105">
    <property type="term" value="P:L-histidine biosynthetic process"/>
    <property type="evidence" value="ECO:0007669"/>
    <property type="project" value="UniProtKB-KW"/>
</dbReference>
<keyword evidence="9" id="KW-0028">Amino-acid biosynthesis</keyword>
<sequence length="278" mass="30036">MTAVIFDGRAFAKEKEDKLVKLLERLPRKPKLVAILVGGSPESELYLKLKQRMAERLGIDFEFKKFPDEKPQKIVGFINQKNADTEVNGIIVELPLPAGFQVLDAIKPSKDVDCLTGENLRLLAEGKPRFIPPTVKAVFDILLKATQVEKLGDLKDKKICVVGDRGMVGGPLVSVLRNSGLEVSGANTGTQDLIATTRSADILISATGIGRLIKKEMVKPGAVVIDVGIEKKRNLGVAGDVDFENVKEIASFITPVPGGVGPVTVVCLMENLIGSVYH</sequence>
<dbReference type="GO" id="GO:0006164">
    <property type="term" value="P:purine nucleotide biosynthetic process"/>
    <property type="evidence" value="ECO:0007669"/>
    <property type="project" value="UniProtKB-KW"/>
</dbReference>
<dbReference type="Proteomes" id="UP000231371">
    <property type="component" value="Unassembled WGS sequence"/>
</dbReference>
<keyword evidence="9" id="KW-0368">Histidine biosynthesis</keyword>
<comment type="caution">
    <text evidence="12">The sequence shown here is derived from an EMBL/GenBank/DDBJ whole genome shotgun (WGS) entry which is preliminary data.</text>
</comment>
<evidence type="ECO:0000256" key="7">
    <source>
        <dbReference type="ARBA" id="ARBA00023167"/>
    </source>
</evidence>
<reference evidence="12 13" key="1">
    <citation type="submission" date="2017-09" db="EMBL/GenBank/DDBJ databases">
        <title>Depth-based differentiation of microbial function through sediment-hosted aquifers and enrichment of novel symbionts in the deep terrestrial subsurface.</title>
        <authorList>
            <person name="Probst A.J."/>
            <person name="Ladd B."/>
            <person name="Jarett J.K."/>
            <person name="Geller-Mcgrath D.E."/>
            <person name="Sieber C.M."/>
            <person name="Emerson J.B."/>
            <person name="Anantharaman K."/>
            <person name="Thomas B.C."/>
            <person name="Malmstrom R."/>
            <person name="Stieglmeier M."/>
            <person name="Klingl A."/>
            <person name="Woyke T."/>
            <person name="Ryan C.M."/>
            <person name="Banfield J.F."/>
        </authorList>
    </citation>
    <scope>NUCLEOTIDE SEQUENCE [LARGE SCALE GENOMIC DNA]</scope>
    <source>
        <strain evidence="12">CG11_big_fil_rev_8_21_14_0_20_40_12</strain>
    </source>
</reference>
<dbReference type="CDD" id="cd01080">
    <property type="entry name" value="NAD_bind_m-THF_DH_Cyclohyd"/>
    <property type="match status" value="1"/>
</dbReference>
<dbReference type="InterPro" id="IPR036291">
    <property type="entry name" value="NAD(P)-bd_dom_sf"/>
</dbReference>
<dbReference type="GO" id="GO:0035999">
    <property type="term" value="P:tetrahydrofolate interconversion"/>
    <property type="evidence" value="ECO:0007669"/>
    <property type="project" value="UniProtKB-UniRule"/>
</dbReference>
<evidence type="ECO:0000256" key="2">
    <source>
        <dbReference type="ARBA" id="ARBA00022563"/>
    </source>
</evidence>
<dbReference type="SUPFAM" id="SSF51735">
    <property type="entry name" value="NAD(P)-binding Rossmann-fold domains"/>
    <property type="match status" value="1"/>
</dbReference>
<comment type="function">
    <text evidence="9">Catalyzes the oxidation of 5,10-methylenetetrahydrofolate to 5,10-methenyltetrahydrofolate and then the hydrolysis of 5,10-methenyltetrahydrofolate to 10-formyltetrahydrofolate.</text>
</comment>
<evidence type="ECO:0000313" key="12">
    <source>
        <dbReference type="EMBL" id="PIQ69859.1"/>
    </source>
</evidence>
<organism evidence="12 13">
    <name type="scientific">Candidatus Shapirobacteria bacterium CG11_big_fil_rev_8_21_14_0_20_40_12</name>
    <dbReference type="NCBI Taxonomy" id="1974889"/>
    <lineage>
        <taxon>Bacteria</taxon>
        <taxon>Candidatus Shapironibacteriota</taxon>
    </lineage>
</organism>
<dbReference type="Gene3D" id="3.40.50.720">
    <property type="entry name" value="NAD(P)-binding Rossmann-like Domain"/>
    <property type="match status" value="1"/>
</dbReference>
<proteinExistence type="inferred from homology"/>
<dbReference type="PANTHER" id="PTHR48099">
    <property type="entry name" value="C-1-TETRAHYDROFOLATE SYNTHASE, CYTOPLASMIC-RELATED"/>
    <property type="match status" value="1"/>
</dbReference>
<comment type="caution">
    <text evidence="9">Lacks conserved residue(s) required for the propagation of feature annotation.</text>
</comment>
<feature type="domain" description="Tetrahydrofolate dehydrogenase/cyclohydrolase catalytic" evidence="10">
    <location>
        <begin position="7"/>
        <end position="113"/>
    </location>
</feature>
<comment type="similarity">
    <text evidence="9">Belongs to the tetrahydrofolate dehydrogenase/cyclohydrolase family.</text>
</comment>
<name>A0A2H0KF27_9BACT</name>
<evidence type="ECO:0000256" key="5">
    <source>
        <dbReference type="ARBA" id="ARBA00022857"/>
    </source>
</evidence>
<evidence type="ECO:0000259" key="10">
    <source>
        <dbReference type="Pfam" id="PF00763"/>
    </source>
</evidence>
<dbReference type="Gene3D" id="3.40.50.10860">
    <property type="entry name" value="Leucine Dehydrogenase, chain A, domain 1"/>
    <property type="match status" value="1"/>
</dbReference>
<keyword evidence="3 9" id="KW-0658">Purine biosynthesis</keyword>
<dbReference type="GO" id="GO:0004488">
    <property type="term" value="F:methylenetetrahydrofolate dehydrogenase (NADP+) activity"/>
    <property type="evidence" value="ECO:0007669"/>
    <property type="project" value="UniProtKB-UniRule"/>
</dbReference>
<keyword evidence="8 9" id="KW-0511">Multifunctional enzyme</keyword>
<dbReference type="InterPro" id="IPR020631">
    <property type="entry name" value="THF_DH/CycHdrlase_NAD-bd_dom"/>
</dbReference>
<evidence type="ECO:0000256" key="6">
    <source>
        <dbReference type="ARBA" id="ARBA00023002"/>
    </source>
</evidence>
<comment type="catalytic activity">
    <reaction evidence="9">
        <text>(6R)-5,10-methenyltetrahydrofolate + H2O = (6R)-10-formyltetrahydrofolate + H(+)</text>
        <dbReference type="Rhea" id="RHEA:23700"/>
        <dbReference type="ChEBI" id="CHEBI:15377"/>
        <dbReference type="ChEBI" id="CHEBI:15378"/>
        <dbReference type="ChEBI" id="CHEBI:57455"/>
        <dbReference type="ChEBI" id="CHEBI:195366"/>
        <dbReference type="EC" id="3.5.4.9"/>
    </reaction>
</comment>
<feature type="domain" description="Tetrahydrofolate dehydrogenase/cyclohydrolase NAD(P)-binding" evidence="11">
    <location>
        <begin position="133"/>
        <end position="274"/>
    </location>
</feature>
<keyword evidence="2 9" id="KW-0554">One-carbon metabolism</keyword>
<dbReference type="UniPathway" id="UPA00193"/>
<feature type="binding site" evidence="9">
    <location>
        <position position="229"/>
    </location>
    <ligand>
        <name>NADP(+)</name>
        <dbReference type="ChEBI" id="CHEBI:58349"/>
    </ligand>
</feature>
<dbReference type="GO" id="GO:0004477">
    <property type="term" value="F:methenyltetrahydrofolate cyclohydrolase activity"/>
    <property type="evidence" value="ECO:0007669"/>
    <property type="project" value="UniProtKB-UniRule"/>
</dbReference>
<dbReference type="EC" id="1.5.1.5" evidence="9"/>
<dbReference type="AlphaFoldDB" id="A0A2H0KF27"/>
<dbReference type="SUPFAM" id="SSF53223">
    <property type="entry name" value="Aminoacid dehydrogenase-like, N-terminal domain"/>
    <property type="match status" value="1"/>
</dbReference>
<evidence type="ECO:0000259" key="11">
    <source>
        <dbReference type="Pfam" id="PF02882"/>
    </source>
</evidence>
<dbReference type="EMBL" id="PCVI01000056">
    <property type="protein sequence ID" value="PIQ69859.1"/>
    <property type="molecule type" value="Genomic_DNA"/>
</dbReference>
<dbReference type="PRINTS" id="PR00085">
    <property type="entry name" value="THFDHDRGNASE"/>
</dbReference>
<evidence type="ECO:0000256" key="3">
    <source>
        <dbReference type="ARBA" id="ARBA00022755"/>
    </source>
</evidence>
<dbReference type="InterPro" id="IPR020630">
    <property type="entry name" value="THF_DH/CycHdrlase_cat_dom"/>
</dbReference>
<dbReference type="InterPro" id="IPR046346">
    <property type="entry name" value="Aminoacid_DH-like_N_sf"/>
</dbReference>
<accession>A0A2H0KF27</accession>
<dbReference type="GO" id="GO:0009086">
    <property type="term" value="P:methionine biosynthetic process"/>
    <property type="evidence" value="ECO:0007669"/>
    <property type="project" value="UniProtKB-KW"/>
</dbReference>